<gene>
    <name evidence="2" type="ORF">SAMN05421672_11119</name>
</gene>
<evidence type="ECO:0000313" key="3">
    <source>
        <dbReference type="Proteomes" id="UP000186079"/>
    </source>
</evidence>
<evidence type="ECO:0000256" key="1">
    <source>
        <dbReference type="SAM" id="Phobius"/>
    </source>
</evidence>
<keyword evidence="1" id="KW-0812">Transmembrane</keyword>
<protein>
    <submittedName>
        <fullName evidence="2">Uncharacterized membrane protein affecting hemolysin expression</fullName>
    </submittedName>
</protein>
<dbReference type="AlphaFoldDB" id="A0A1N6WAG9"/>
<feature type="transmembrane region" description="Helical" evidence="1">
    <location>
        <begin position="21"/>
        <end position="43"/>
    </location>
</feature>
<proteinExistence type="predicted"/>
<feature type="transmembrane region" description="Helical" evidence="1">
    <location>
        <begin position="153"/>
        <end position="175"/>
    </location>
</feature>
<dbReference type="Proteomes" id="UP000186079">
    <property type="component" value="Unassembled WGS sequence"/>
</dbReference>
<evidence type="ECO:0000313" key="2">
    <source>
        <dbReference type="EMBL" id="SIQ86970.1"/>
    </source>
</evidence>
<keyword evidence="1" id="KW-1133">Transmembrane helix</keyword>
<reference evidence="2 3" key="1">
    <citation type="submission" date="2017-01" db="EMBL/GenBank/DDBJ databases">
        <authorList>
            <person name="Mah S.A."/>
            <person name="Swanson W.J."/>
            <person name="Moy G.W."/>
            <person name="Vacquier V.D."/>
        </authorList>
    </citation>
    <scope>NUCLEOTIDE SEQUENCE [LARGE SCALE GENOMIC DNA]</scope>
    <source>
        <strain evidence="2 3">ATCC 29606</strain>
    </source>
</reference>
<dbReference type="RefSeq" id="WP_039559268.1">
    <property type="nucleotide sequence ID" value="NZ_FTMC01000011.1"/>
</dbReference>
<name>A0A1N6WAG9_9PSED</name>
<accession>A0A1N6WAG9</accession>
<organism evidence="2 3">
    <name type="scientific">Pseudomonas flexibilis</name>
    <dbReference type="NCBI Taxonomy" id="706570"/>
    <lineage>
        <taxon>Bacteria</taxon>
        <taxon>Pseudomonadati</taxon>
        <taxon>Pseudomonadota</taxon>
        <taxon>Gammaproteobacteria</taxon>
        <taxon>Pseudomonadales</taxon>
        <taxon>Pseudomonadaceae</taxon>
        <taxon>Pseudomonas</taxon>
    </lineage>
</organism>
<dbReference type="EMBL" id="FTMC01000011">
    <property type="protein sequence ID" value="SIQ86970.1"/>
    <property type="molecule type" value="Genomic_DNA"/>
</dbReference>
<keyword evidence="1" id="KW-0472">Membrane</keyword>
<sequence>MRPDNLFLRLFDALRGRTLSVPLRITGLCLGMVALVLLLYAWVIGTQLRQTSQQQANVVGQTLVTQTAATATSLLVANDILSLNVLLGNLVKNPLVAHAAVYSTDNRILAEAGSRPADATDGLFATPISFQEVLAGQLRISLDMQHFRQPLSLGLQSMALLSLILLAAALWLSLLAGRSLANPLIALGHWVRDPQGLAPGSQRQDEIGELARSLQARLAPLPEPAPEPEQELDLDPEADPELALDDEPELEAAWQPEPGNPRPQRAMAHSLDEDDPFLDLDEVALDEDLAAPALAARSDASACAVLAVQIGQQDQLRRLPRQRLVDLLDRYRHCLEQASSLYQGELHILRDGSSLVLFHQRHDDDYLGHALCCGELLRALGHSLQLQMADTGQVPQLQLSLCGGALPERIGQGDLLLSEPAQQALALAQHSRTLLLTDAQLGVAAPIRERARLRPTSNPPGAYCVESLLPPYPALIERQLGRFSELREGQA</sequence>